<accession>A0A9P0BX23</accession>
<keyword evidence="4" id="KW-0378">Hydrolase</keyword>
<keyword evidence="3" id="KW-0732">Signal</keyword>
<evidence type="ECO:0000256" key="5">
    <source>
        <dbReference type="ARBA" id="ARBA00023180"/>
    </source>
</evidence>
<dbReference type="PANTHER" id="PTHR11010:SF5">
    <property type="entry name" value="RE36938P-RELATED"/>
    <property type="match status" value="1"/>
</dbReference>
<dbReference type="Proteomes" id="UP001154114">
    <property type="component" value="Chromosome 26"/>
</dbReference>
<keyword evidence="5" id="KW-0325">Glycoprotein</keyword>
<dbReference type="OrthoDB" id="1735038at2759"/>
<sequence length="507" mass="56285">MVAGKQPTIAFPKRLPCPPGFLLVAACRALGTGEPPPPAPVSRRAPVERWMQVKLNQFMASDTTTFLKRFYYNDEFASVNVVITIGGEWEISPGWTTGGLPYDIAKQLRAALLYAENRFYGKTRPFNDTEVSSLQYLSVPQALADLAQFIQYVKSDVFERGRYKSAKVVLVGCSYAGSLATWMSSKYPHLVDAAFSDSGPLRAQEGFPEYMSVVIRAIRARGGKICLTKIGESMKQLADALASKNQADRLTRMFNTCRPVQSSNPMGVMAFLDTVAFPFKEMVQFGLDIEDACAVFTNTSNLTPLQRLANFVTSRSRGPCKKASYAKIVAEHKDTSYDSEAWRKRVWLYQTCIEFGWFSTITNAHKPYFPAVSLDYFRQLCKDVFSTDINEERLRQGVQRTNTMYGGLNLIPDYVISVVSTHDPWSVLAPNAAHGHSKSPVYVIPGGSHCKIFGGPQDDDSQETKIARKAVLDFMYENVYGMTPLSGATHTEATPVLLGLAAAVQFY</sequence>
<keyword evidence="7" id="KW-1185">Reference proteome</keyword>
<dbReference type="Pfam" id="PF05577">
    <property type="entry name" value="Peptidase_S28"/>
    <property type="match status" value="1"/>
</dbReference>
<evidence type="ECO:0000256" key="4">
    <source>
        <dbReference type="ARBA" id="ARBA00022801"/>
    </source>
</evidence>
<evidence type="ECO:0000256" key="3">
    <source>
        <dbReference type="ARBA" id="ARBA00022729"/>
    </source>
</evidence>
<proteinExistence type="inferred from homology"/>
<reference evidence="6" key="1">
    <citation type="submission" date="2021-12" db="EMBL/GenBank/DDBJ databases">
        <authorList>
            <person name="King R."/>
        </authorList>
    </citation>
    <scope>NUCLEOTIDE SEQUENCE</scope>
</reference>
<dbReference type="PANTHER" id="PTHR11010">
    <property type="entry name" value="PROTEASE S28 PRO-X CARBOXYPEPTIDASE-RELATED"/>
    <property type="match status" value="1"/>
</dbReference>
<organism evidence="6 7">
    <name type="scientific">Chrysodeixis includens</name>
    <name type="common">Soybean looper</name>
    <name type="synonym">Pseudoplusia includens</name>
    <dbReference type="NCBI Taxonomy" id="689277"/>
    <lineage>
        <taxon>Eukaryota</taxon>
        <taxon>Metazoa</taxon>
        <taxon>Ecdysozoa</taxon>
        <taxon>Arthropoda</taxon>
        <taxon>Hexapoda</taxon>
        <taxon>Insecta</taxon>
        <taxon>Pterygota</taxon>
        <taxon>Neoptera</taxon>
        <taxon>Endopterygota</taxon>
        <taxon>Lepidoptera</taxon>
        <taxon>Glossata</taxon>
        <taxon>Ditrysia</taxon>
        <taxon>Noctuoidea</taxon>
        <taxon>Noctuidae</taxon>
        <taxon>Plusiinae</taxon>
        <taxon>Chrysodeixis</taxon>
    </lineage>
</organism>
<name>A0A9P0BX23_CHRIL</name>
<dbReference type="GO" id="GO:0006508">
    <property type="term" value="P:proteolysis"/>
    <property type="evidence" value="ECO:0007669"/>
    <property type="project" value="UniProtKB-KW"/>
</dbReference>
<evidence type="ECO:0000256" key="2">
    <source>
        <dbReference type="ARBA" id="ARBA00022670"/>
    </source>
</evidence>
<gene>
    <name evidence="6" type="ORF">CINC_LOCUS8276</name>
</gene>
<keyword evidence="2" id="KW-0645">Protease</keyword>
<dbReference type="InterPro" id="IPR029058">
    <property type="entry name" value="AB_hydrolase_fold"/>
</dbReference>
<dbReference type="AlphaFoldDB" id="A0A9P0BX23"/>
<evidence type="ECO:0000313" key="6">
    <source>
        <dbReference type="EMBL" id="CAH0598595.1"/>
    </source>
</evidence>
<dbReference type="GO" id="GO:0070008">
    <property type="term" value="F:serine-type exopeptidase activity"/>
    <property type="evidence" value="ECO:0007669"/>
    <property type="project" value="InterPro"/>
</dbReference>
<dbReference type="SUPFAM" id="SSF53474">
    <property type="entry name" value="alpha/beta-Hydrolases"/>
    <property type="match status" value="1"/>
</dbReference>
<evidence type="ECO:0008006" key="8">
    <source>
        <dbReference type="Google" id="ProtNLM"/>
    </source>
</evidence>
<dbReference type="InterPro" id="IPR042269">
    <property type="entry name" value="Ser_carbopepase_S28_SKS"/>
</dbReference>
<comment type="similarity">
    <text evidence="1">Belongs to the peptidase S28 family.</text>
</comment>
<dbReference type="Gene3D" id="3.40.50.1820">
    <property type="entry name" value="alpha/beta hydrolase"/>
    <property type="match status" value="1"/>
</dbReference>
<evidence type="ECO:0000256" key="1">
    <source>
        <dbReference type="ARBA" id="ARBA00011079"/>
    </source>
</evidence>
<protein>
    <recommendedName>
        <fullName evidence="8">Serine protease K12H4.7</fullName>
    </recommendedName>
</protein>
<evidence type="ECO:0000313" key="7">
    <source>
        <dbReference type="Proteomes" id="UP001154114"/>
    </source>
</evidence>
<dbReference type="Gene3D" id="1.20.120.980">
    <property type="entry name" value="Serine carboxypeptidase S28, SKS domain"/>
    <property type="match status" value="1"/>
</dbReference>
<dbReference type="GO" id="GO:0008239">
    <property type="term" value="F:dipeptidyl-peptidase activity"/>
    <property type="evidence" value="ECO:0007669"/>
    <property type="project" value="TreeGrafter"/>
</dbReference>
<dbReference type="InterPro" id="IPR008758">
    <property type="entry name" value="Peptidase_S28"/>
</dbReference>
<dbReference type="PROSITE" id="PS51257">
    <property type="entry name" value="PROKAR_LIPOPROTEIN"/>
    <property type="match status" value="1"/>
</dbReference>
<dbReference type="EMBL" id="LR824029">
    <property type="protein sequence ID" value="CAH0598595.1"/>
    <property type="molecule type" value="Genomic_DNA"/>
</dbReference>